<dbReference type="AlphaFoldDB" id="A0AAN8F3G2"/>
<name>A0AAN8F3G2_TRICO</name>
<gene>
    <name evidence="2" type="ORF">GCK32_009394</name>
</gene>
<feature type="region of interest" description="Disordered" evidence="1">
    <location>
        <begin position="53"/>
        <end position="115"/>
    </location>
</feature>
<evidence type="ECO:0000313" key="3">
    <source>
        <dbReference type="Proteomes" id="UP001331761"/>
    </source>
</evidence>
<protein>
    <submittedName>
        <fullName evidence="2">Uncharacterized protein</fullName>
    </submittedName>
</protein>
<reference evidence="2 3" key="1">
    <citation type="submission" date="2019-10" db="EMBL/GenBank/DDBJ databases">
        <title>Assembly and Annotation for the nematode Trichostrongylus colubriformis.</title>
        <authorList>
            <person name="Martin J."/>
        </authorList>
    </citation>
    <scope>NUCLEOTIDE SEQUENCE [LARGE SCALE GENOMIC DNA]</scope>
    <source>
        <strain evidence="2">G859</strain>
        <tissue evidence="2">Whole worm</tissue>
    </source>
</reference>
<dbReference type="EMBL" id="WIXE01016417">
    <property type="protein sequence ID" value="KAK5972675.1"/>
    <property type="molecule type" value="Genomic_DNA"/>
</dbReference>
<feature type="compositionally biased region" description="Polar residues" evidence="1">
    <location>
        <begin position="72"/>
        <end position="83"/>
    </location>
</feature>
<sequence>MNLLSLHLNRKPNNEFRNPDWPTVGNRHRFSKEPLTDEELTKSPFGKYLKDANRVKIPRPDSTLDSGKADLSSMNSSTGTVPSSPIPRAPTRYRNRIPSPWMSQPRQDPENRTTLRRVNSKSLPQITKPLCEFRGCNSCEVCKQGTITSRIYFPTTALTARSPGSSQKDVTQERIVYTRRREVKEKWDEEQYDEIISRNNTRTVERLPPVAVSATLPRASGQNAPIRPIDQRRFAPSPPPRGVPVRKPLKRDHLDYSPVTTVSADTPPESSESSSNDSVEAVIFPAEPHVVLLRARTSMDSGVGDDEESKVTRL</sequence>
<proteinExistence type="predicted"/>
<keyword evidence="3" id="KW-1185">Reference proteome</keyword>
<organism evidence="2 3">
    <name type="scientific">Trichostrongylus colubriformis</name>
    <name type="common">Black scour worm</name>
    <dbReference type="NCBI Taxonomy" id="6319"/>
    <lineage>
        <taxon>Eukaryota</taxon>
        <taxon>Metazoa</taxon>
        <taxon>Ecdysozoa</taxon>
        <taxon>Nematoda</taxon>
        <taxon>Chromadorea</taxon>
        <taxon>Rhabditida</taxon>
        <taxon>Rhabditina</taxon>
        <taxon>Rhabditomorpha</taxon>
        <taxon>Strongyloidea</taxon>
        <taxon>Trichostrongylidae</taxon>
        <taxon>Trichostrongylus</taxon>
    </lineage>
</organism>
<feature type="region of interest" description="Disordered" evidence="1">
    <location>
        <begin position="219"/>
        <end position="281"/>
    </location>
</feature>
<evidence type="ECO:0000313" key="2">
    <source>
        <dbReference type="EMBL" id="KAK5972675.1"/>
    </source>
</evidence>
<evidence type="ECO:0000256" key="1">
    <source>
        <dbReference type="SAM" id="MobiDB-lite"/>
    </source>
</evidence>
<feature type="region of interest" description="Disordered" evidence="1">
    <location>
        <begin position="1"/>
        <end position="38"/>
    </location>
</feature>
<comment type="caution">
    <text evidence="2">The sequence shown here is derived from an EMBL/GenBank/DDBJ whole genome shotgun (WGS) entry which is preliminary data.</text>
</comment>
<dbReference type="Proteomes" id="UP001331761">
    <property type="component" value="Unassembled WGS sequence"/>
</dbReference>
<accession>A0AAN8F3G2</accession>